<dbReference type="InterPro" id="IPR002110">
    <property type="entry name" value="Ankyrin_rpt"/>
</dbReference>
<dbReference type="PROSITE" id="PS50297">
    <property type="entry name" value="ANK_REP_REGION"/>
    <property type="match status" value="1"/>
</dbReference>
<dbReference type="Proteomes" id="UP001642464">
    <property type="component" value="Unassembled WGS sequence"/>
</dbReference>
<dbReference type="PROSITE" id="PS50088">
    <property type="entry name" value="ANK_REPEAT"/>
    <property type="match status" value="1"/>
</dbReference>
<reference evidence="3 4" key="1">
    <citation type="submission" date="2024-02" db="EMBL/GenBank/DDBJ databases">
        <authorList>
            <person name="Chen Y."/>
            <person name="Shah S."/>
            <person name="Dougan E. K."/>
            <person name="Thang M."/>
            <person name="Chan C."/>
        </authorList>
    </citation>
    <scope>NUCLEOTIDE SEQUENCE [LARGE SCALE GENOMIC DNA]</scope>
</reference>
<sequence>MASVADGWWSGIPVALPTLQPGSLHVPDDLPRPPPGHSKVPIPMPGQPWHDDEDESDDGEPYEPLPTAGSIKRRYREQMEREEVRSFLSRHGFADVNTLRRRRSGYLHFSCLFGEEEEFYPIHVAVKTGNVKMIRLLLQVGAKKEQETSRGRTAWEIAQDCIRCKHNAAQMEGILQILEGKMKTTWSASDLLRATHTVNPANG</sequence>
<comment type="caution">
    <text evidence="3">The sequence shown here is derived from an EMBL/GenBank/DDBJ whole genome shotgun (WGS) entry which is preliminary data.</text>
</comment>
<evidence type="ECO:0000256" key="1">
    <source>
        <dbReference type="PROSITE-ProRule" id="PRU00023"/>
    </source>
</evidence>
<protein>
    <submittedName>
        <fullName evidence="3">Serine/threonine-protein phosphatase PP2A 65 kDa regulatory subunit</fullName>
    </submittedName>
</protein>
<feature type="compositionally biased region" description="Pro residues" evidence="2">
    <location>
        <begin position="32"/>
        <end position="46"/>
    </location>
</feature>
<evidence type="ECO:0000313" key="4">
    <source>
        <dbReference type="Proteomes" id="UP001642464"/>
    </source>
</evidence>
<dbReference type="InterPro" id="IPR036770">
    <property type="entry name" value="Ankyrin_rpt-contain_sf"/>
</dbReference>
<name>A0ABP0KY15_9DINO</name>
<dbReference type="Gene3D" id="1.25.40.20">
    <property type="entry name" value="Ankyrin repeat-containing domain"/>
    <property type="match status" value="1"/>
</dbReference>
<dbReference type="Pfam" id="PF00023">
    <property type="entry name" value="Ank"/>
    <property type="match status" value="1"/>
</dbReference>
<organism evidence="3 4">
    <name type="scientific">Durusdinium trenchii</name>
    <dbReference type="NCBI Taxonomy" id="1381693"/>
    <lineage>
        <taxon>Eukaryota</taxon>
        <taxon>Sar</taxon>
        <taxon>Alveolata</taxon>
        <taxon>Dinophyceae</taxon>
        <taxon>Suessiales</taxon>
        <taxon>Symbiodiniaceae</taxon>
        <taxon>Durusdinium</taxon>
    </lineage>
</organism>
<feature type="compositionally biased region" description="Acidic residues" evidence="2">
    <location>
        <begin position="51"/>
        <end position="61"/>
    </location>
</feature>
<accession>A0ABP0KY15</accession>
<keyword evidence="1" id="KW-0040">ANK repeat</keyword>
<gene>
    <name evidence="3" type="ORF">SCF082_LOCUS19639</name>
</gene>
<dbReference type="EMBL" id="CAXAMM010013447">
    <property type="protein sequence ID" value="CAK9031427.1"/>
    <property type="molecule type" value="Genomic_DNA"/>
</dbReference>
<keyword evidence="4" id="KW-1185">Reference proteome</keyword>
<proteinExistence type="predicted"/>
<feature type="region of interest" description="Disordered" evidence="2">
    <location>
        <begin position="20"/>
        <end position="73"/>
    </location>
</feature>
<feature type="repeat" description="ANK" evidence="1">
    <location>
        <begin position="117"/>
        <end position="149"/>
    </location>
</feature>
<evidence type="ECO:0000256" key="2">
    <source>
        <dbReference type="SAM" id="MobiDB-lite"/>
    </source>
</evidence>
<dbReference type="SUPFAM" id="SSF48403">
    <property type="entry name" value="Ankyrin repeat"/>
    <property type="match status" value="1"/>
</dbReference>
<evidence type="ECO:0000313" key="3">
    <source>
        <dbReference type="EMBL" id="CAK9031427.1"/>
    </source>
</evidence>